<sequence>MNKILILTQKNDLHAACVAAALQQTGHNFSLFRGAEVPSLCTATVRIDSVRGSRTSFTYQEGGSIEDSFDVVWNRRRRNPMLAEGILHPSDESFARAEWASFGNALWPFWAQSGLWINSIKAQEAASSKLLQLSVAVGLGCKVPTTLVTNDPQELRDFLHRHPRAIYKPFRGIGEWIDGRSVAYETAKIDISDLPSDTVQKNTIGIFQEYIEKIFEVRVLIFGPYCFSLRINSSATKDPLVDWRNYRLGIVHMEATEIPDSVYAFCKNFMGKLDLKFGAFDFVVNRDHEWVFLEVNESGQFLFMEMADRSLNILSAFCHFLSNPYVTEKEIEHYAPYTEILENERYKQFM</sequence>
<dbReference type="Gene3D" id="3.30.470.20">
    <property type="entry name" value="ATP-grasp fold, B domain"/>
    <property type="match status" value="1"/>
</dbReference>
<dbReference type="GO" id="GO:0004363">
    <property type="term" value="F:glutathione synthase activity"/>
    <property type="evidence" value="ECO:0007669"/>
    <property type="project" value="InterPro"/>
</dbReference>
<dbReference type="GO" id="GO:0005524">
    <property type="term" value="F:ATP binding"/>
    <property type="evidence" value="ECO:0007669"/>
    <property type="project" value="InterPro"/>
</dbReference>
<evidence type="ECO:0000313" key="2">
    <source>
        <dbReference type="EMBL" id="QHD67938.1"/>
    </source>
</evidence>
<dbReference type="GO" id="GO:0018169">
    <property type="term" value="F:ribosomal S6-glutamic acid ligase activity"/>
    <property type="evidence" value="ECO:0007669"/>
    <property type="project" value="TreeGrafter"/>
</dbReference>
<organism evidence="2 3">
    <name type="scientific">Sphingobium yanoikuyae</name>
    <name type="common">Sphingomonas yanoikuyae</name>
    <dbReference type="NCBI Taxonomy" id="13690"/>
    <lineage>
        <taxon>Bacteria</taxon>
        <taxon>Pseudomonadati</taxon>
        <taxon>Pseudomonadota</taxon>
        <taxon>Alphaproteobacteria</taxon>
        <taxon>Sphingomonadales</taxon>
        <taxon>Sphingomonadaceae</taxon>
        <taxon>Sphingobium</taxon>
    </lineage>
</organism>
<dbReference type="AlphaFoldDB" id="A0A6P1GHN1"/>
<dbReference type="Proteomes" id="UP000464086">
    <property type="component" value="Chromosome"/>
</dbReference>
<gene>
    <name evidence="2" type="ORF">GS397_13430</name>
</gene>
<dbReference type="EMBL" id="CP047218">
    <property type="protein sequence ID" value="QHD67938.1"/>
    <property type="molecule type" value="Genomic_DNA"/>
</dbReference>
<proteinExistence type="predicted"/>
<dbReference type="PANTHER" id="PTHR21621:SF0">
    <property type="entry name" value="BETA-CITRYLGLUTAMATE SYNTHASE B-RELATED"/>
    <property type="match status" value="1"/>
</dbReference>
<dbReference type="GO" id="GO:0009432">
    <property type="term" value="P:SOS response"/>
    <property type="evidence" value="ECO:0007669"/>
    <property type="project" value="TreeGrafter"/>
</dbReference>
<evidence type="ECO:0000313" key="3">
    <source>
        <dbReference type="Proteomes" id="UP000464086"/>
    </source>
</evidence>
<dbReference type="PANTHER" id="PTHR21621">
    <property type="entry name" value="RIBOSOMAL PROTEIN S6 MODIFICATION PROTEIN"/>
    <property type="match status" value="1"/>
</dbReference>
<dbReference type="InterPro" id="IPR004218">
    <property type="entry name" value="GSHS_ATP-bd"/>
</dbReference>
<dbReference type="SUPFAM" id="SSF56059">
    <property type="entry name" value="Glutathione synthetase ATP-binding domain-like"/>
    <property type="match status" value="1"/>
</dbReference>
<evidence type="ECO:0000259" key="1">
    <source>
        <dbReference type="Pfam" id="PF02955"/>
    </source>
</evidence>
<protein>
    <recommendedName>
        <fullName evidence="1">Prokaryotic glutathione synthetase ATP-binding domain-containing protein</fullName>
    </recommendedName>
</protein>
<name>A0A6P1GHN1_SPHYA</name>
<dbReference type="RefSeq" id="WP_159366746.1">
    <property type="nucleotide sequence ID" value="NZ_CP047218.1"/>
</dbReference>
<dbReference type="GO" id="GO:0005737">
    <property type="term" value="C:cytoplasm"/>
    <property type="evidence" value="ECO:0007669"/>
    <property type="project" value="TreeGrafter"/>
</dbReference>
<dbReference type="Pfam" id="PF02955">
    <property type="entry name" value="GSH-S_ATP"/>
    <property type="match status" value="1"/>
</dbReference>
<accession>A0A6P1GHN1</accession>
<feature type="domain" description="Prokaryotic glutathione synthetase ATP-binding" evidence="1">
    <location>
        <begin position="143"/>
        <end position="223"/>
    </location>
</feature>
<reference evidence="2 3" key="1">
    <citation type="submission" date="2019-12" db="EMBL/GenBank/DDBJ databases">
        <title>Functional and genomic insights into the Sphingobium yanoikuyae YC-JY1, a bacterium efficiently degrading bisphenol A.</title>
        <authorList>
            <person name="Jia Y."/>
            <person name="Li X."/>
            <person name="Wang J."/>
            <person name="Eltoukhy A."/>
            <person name="Lamraoui I."/>
            <person name="Yan Y."/>
        </authorList>
    </citation>
    <scope>NUCLEOTIDE SEQUENCE [LARGE SCALE GENOMIC DNA]</scope>
    <source>
        <strain evidence="2 3">YC-JY1</strain>
    </source>
</reference>